<dbReference type="InterPro" id="IPR039760">
    <property type="entry name" value="MOFRL_protein"/>
</dbReference>
<dbReference type="Pfam" id="PF05161">
    <property type="entry name" value="MOFRL"/>
    <property type="match status" value="1"/>
</dbReference>
<evidence type="ECO:0000313" key="4">
    <source>
        <dbReference type="Proteomes" id="UP000296706"/>
    </source>
</evidence>
<dbReference type="Proteomes" id="UP000296706">
    <property type="component" value="Chromosome"/>
</dbReference>
<dbReference type="InterPro" id="IPR037035">
    <property type="entry name" value="GK-like_C_sf"/>
</dbReference>
<dbReference type="EMBL" id="CP031310">
    <property type="protein sequence ID" value="QCC52826.1"/>
    <property type="molecule type" value="Genomic_DNA"/>
</dbReference>
<gene>
    <name evidence="3" type="ORF">DV733_16990</name>
</gene>
<dbReference type="GeneID" id="39849591"/>
<dbReference type="InterPro" id="IPR007835">
    <property type="entry name" value="MOFRL"/>
</dbReference>
<protein>
    <submittedName>
        <fullName evidence="3">DUF4147 domain-containing protein</fullName>
    </submittedName>
</protein>
<dbReference type="RefSeq" id="WP_049993142.1">
    <property type="nucleotide sequence ID" value="NZ_CP031310.1"/>
</dbReference>
<dbReference type="Gene3D" id="3.40.50.10180">
    <property type="entry name" value="Glycerate kinase, MOFRL-like N-terminal domain"/>
    <property type="match status" value="1"/>
</dbReference>
<evidence type="ECO:0000259" key="1">
    <source>
        <dbReference type="Pfam" id="PF05161"/>
    </source>
</evidence>
<dbReference type="KEGG" id="hsn:DV733_16990"/>
<dbReference type="AlphaFoldDB" id="A0A4D6HHW0"/>
<dbReference type="Gene3D" id="3.40.1480.10">
    <property type="entry name" value="MOFRL domain"/>
    <property type="match status" value="1"/>
</dbReference>
<feature type="domain" description="MOFRL-associated" evidence="2">
    <location>
        <begin position="18"/>
        <end position="250"/>
    </location>
</feature>
<evidence type="ECO:0000259" key="2">
    <source>
        <dbReference type="Pfam" id="PF13660"/>
    </source>
</evidence>
<dbReference type="InterPro" id="IPR038614">
    <property type="entry name" value="GK_N_sf"/>
</dbReference>
<dbReference type="STRING" id="1457250.GCA_000755225_02282"/>
<keyword evidence="4" id="KW-1185">Reference proteome</keyword>
<evidence type="ECO:0000313" key="3">
    <source>
        <dbReference type="EMBL" id="QCC52826.1"/>
    </source>
</evidence>
<dbReference type="PANTHER" id="PTHR12227">
    <property type="entry name" value="GLYCERATE KINASE"/>
    <property type="match status" value="1"/>
</dbReference>
<reference evidence="3 4" key="1">
    <citation type="journal article" date="2019" name="Nat. Commun.">
        <title>A new type of DNA phosphorothioation-based antiviral system in archaea.</title>
        <authorList>
            <person name="Xiong L."/>
            <person name="Liu S."/>
            <person name="Chen S."/>
            <person name="Xiao Y."/>
            <person name="Zhu B."/>
            <person name="Gao Y."/>
            <person name="Zhang Y."/>
            <person name="Chen B."/>
            <person name="Luo J."/>
            <person name="Deng Z."/>
            <person name="Chen X."/>
            <person name="Wang L."/>
            <person name="Chen S."/>
        </authorList>
    </citation>
    <scope>NUCLEOTIDE SEQUENCE [LARGE SCALE GENOMIC DNA]</scope>
    <source>
        <strain evidence="3 4">CBA1105</strain>
    </source>
</reference>
<sequence length="440" mass="45643">MIHDRDSLATTPAHDLALSCLEAGIRAAQPDRIVAEQISVDEGVLHVADGRYDLAEYDEIVLLGGGKAADVVARALEDVLDDRIDRGLVVTSDPVETETVEVVEGDHPVPDEQAREGARQIIDRAREQDERVLLLVPITGGGSALLPLPAGDLRLADLQSITEALVESGAAIEEINAVRKHLSAIKGGGLARAAAPATVVGLVFSDVVGDDPGVVASGPTASDETTYEDALAVLDHYDVDAPGTVIGHLEAGVAGEHDETPEAELDHVDNYVLANAWTALSAARDVVAVSEYDPLVLSSRIRGESTEAALSQVAIAEECRDTGNPIEPPAVLLSGGETTVTVLGNGDGGPNLEFALRAGIEGVENVVCASVDTDGADGGTNAAGALVDGQTVSNPMAARVALVENDAQPFLDKRDALIETGPTGTNVNDLRVFVIDEPES</sequence>
<organism evidence="3 4">
    <name type="scientific">Halapricum salinum</name>
    <dbReference type="NCBI Taxonomy" id="1457250"/>
    <lineage>
        <taxon>Archaea</taxon>
        <taxon>Methanobacteriati</taxon>
        <taxon>Methanobacteriota</taxon>
        <taxon>Stenosarchaea group</taxon>
        <taxon>Halobacteria</taxon>
        <taxon>Halobacteriales</taxon>
        <taxon>Haloarculaceae</taxon>
        <taxon>Halapricum</taxon>
    </lineage>
</organism>
<feature type="domain" description="MOFRL" evidence="1">
    <location>
        <begin position="331"/>
        <end position="429"/>
    </location>
</feature>
<dbReference type="InterPro" id="IPR025286">
    <property type="entry name" value="MOFRL_assoc_dom"/>
</dbReference>
<accession>A0A4D6HHW0</accession>
<dbReference type="SUPFAM" id="SSF82544">
    <property type="entry name" value="GckA/TtuD-like"/>
    <property type="match status" value="1"/>
</dbReference>
<dbReference type="OrthoDB" id="10741at2157"/>
<proteinExistence type="predicted"/>
<dbReference type="Pfam" id="PF13660">
    <property type="entry name" value="DUF4147"/>
    <property type="match status" value="1"/>
</dbReference>
<name>A0A4D6HHW0_9EURY</name>
<dbReference type="PANTHER" id="PTHR12227:SF0">
    <property type="entry name" value="GLYCERATE KINASE"/>
    <property type="match status" value="1"/>
</dbReference>
<dbReference type="GO" id="GO:0008887">
    <property type="term" value="F:glycerate kinase activity"/>
    <property type="evidence" value="ECO:0007669"/>
    <property type="project" value="InterPro"/>
</dbReference>
<dbReference type="GO" id="GO:0005737">
    <property type="term" value="C:cytoplasm"/>
    <property type="evidence" value="ECO:0007669"/>
    <property type="project" value="TreeGrafter"/>
</dbReference>